<dbReference type="EMBL" id="JAKKPZ010000003">
    <property type="protein sequence ID" value="KAI1723801.1"/>
    <property type="molecule type" value="Genomic_DNA"/>
</dbReference>
<dbReference type="Proteomes" id="UP001201812">
    <property type="component" value="Unassembled WGS sequence"/>
</dbReference>
<dbReference type="PROSITE" id="PS50097">
    <property type="entry name" value="BTB"/>
    <property type="match status" value="1"/>
</dbReference>
<accession>A0AAD4NCR6</accession>
<dbReference type="AlphaFoldDB" id="A0AAD4NCR6"/>
<proteinExistence type="predicted"/>
<dbReference type="SUPFAM" id="SSF54160">
    <property type="entry name" value="Chromo domain-like"/>
    <property type="match status" value="1"/>
</dbReference>
<evidence type="ECO:0000256" key="1">
    <source>
        <dbReference type="SAM" id="MobiDB-lite"/>
    </source>
</evidence>
<dbReference type="InterPro" id="IPR000210">
    <property type="entry name" value="BTB/POZ_dom"/>
</dbReference>
<dbReference type="InterPro" id="IPR011333">
    <property type="entry name" value="SKP1/BTB/POZ_sf"/>
</dbReference>
<keyword evidence="4" id="KW-1185">Reference proteome</keyword>
<feature type="region of interest" description="Disordered" evidence="1">
    <location>
        <begin position="1"/>
        <end position="40"/>
    </location>
</feature>
<gene>
    <name evidence="3" type="ORF">DdX_03977</name>
</gene>
<name>A0AAD4NCR6_9BILA</name>
<dbReference type="Gene3D" id="3.30.710.10">
    <property type="entry name" value="Potassium Channel Kv1.1, Chain A"/>
    <property type="match status" value="1"/>
</dbReference>
<evidence type="ECO:0000313" key="4">
    <source>
        <dbReference type="Proteomes" id="UP001201812"/>
    </source>
</evidence>
<evidence type="ECO:0000259" key="2">
    <source>
        <dbReference type="PROSITE" id="PS50097"/>
    </source>
</evidence>
<feature type="compositionally biased region" description="Polar residues" evidence="1">
    <location>
        <begin position="11"/>
        <end position="21"/>
    </location>
</feature>
<dbReference type="Pfam" id="PF00651">
    <property type="entry name" value="BTB"/>
    <property type="match status" value="1"/>
</dbReference>
<comment type="caution">
    <text evidence="3">The sequence shown here is derived from an EMBL/GenBank/DDBJ whole genome shotgun (WGS) entry which is preliminary data.</text>
</comment>
<sequence>MSQKEDDMHESNASVNRQPKSLLSYLHNITSEDETRKNAANHKSIMRKPIAVGATSEVIERVLPTKRKPSFETSNVLSSSKESFREPKLKKVLQCGNAVTPSKSMRDGAFTRTKATKKMTSIVEEKFEDVESAPVNENAVQTNSPKFTENQKILCKRDGNDSFCESTIVGVSYNQKHQPIYAIHYEGYDTDENELISHDDAAKRFKPTMPKTQSETNKEESKCENVDEVSNKENTVASLSSPVVNIFPREAPTFKERLYPFVCPEKSIIDKFTSPGNASDCVLHLSGDRLHINKGLLSVYSHVFNAVFNQEKNQSNFKLNNVGIGEFVQLLDTIYPSMHRGVVKEENIDSLLKLGYQFGIDDILQRCERFLLDCRTISNGKKLLVAQEYSLSALMDKCASQFKSISDYKALKAENAYESLNADTKVLLGSYIADAEQEKKPAKTFIQKTK</sequence>
<feature type="domain" description="BTB" evidence="2">
    <location>
        <begin position="279"/>
        <end position="335"/>
    </location>
</feature>
<dbReference type="InterPro" id="IPR016197">
    <property type="entry name" value="Chromo-like_dom_sf"/>
</dbReference>
<organism evidence="3 4">
    <name type="scientific">Ditylenchus destructor</name>
    <dbReference type="NCBI Taxonomy" id="166010"/>
    <lineage>
        <taxon>Eukaryota</taxon>
        <taxon>Metazoa</taxon>
        <taxon>Ecdysozoa</taxon>
        <taxon>Nematoda</taxon>
        <taxon>Chromadorea</taxon>
        <taxon>Rhabditida</taxon>
        <taxon>Tylenchina</taxon>
        <taxon>Tylenchomorpha</taxon>
        <taxon>Sphaerularioidea</taxon>
        <taxon>Anguinidae</taxon>
        <taxon>Anguininae</taxon>
        <taxon>Ditylenchus</taxon>
    </lineage>
</organism>
<dbReference type="SMART" id="SM00225">
    <property type="entry name" value="BTB"/>
    <property type="match status" value="1"/>
</dbReference>
<protein>
    <submittedName>
        <fullName evidence="3">BTB/POZ domain-containing protein</fullName>
    </submittedName>
</protein>
<reference evidence="3" key="1">
    <citation type="submission" date="2022-01" db="EMBL/GenBank/DDBJ databases">
        <title>Genome Sequence Resource for Two Populations of Ditylenchus destructor, the Migratory Endoparasitic Phytonematode.</title>
        <authorList>
            <person name="Zhang H."/>
            <person name="Lin R."/>
            <person name="Xie B."/>
        </authorList>
    </citation>
    <scope>NUCLEOTIDE SEQUENCE</scope>
    <source>
        <strain evidence="3">BazhouSP</strain>
    </source>
</reference>
<dbReference type="PANTHER" id="PTHR22744:SF17">
    <property type="entry name" value="BTB DOMAIN-CONTAINING PROTEIN"/>
    <property type="match status" value="1"/>
</dbReference>
<dbReference type="Gene3D" id="2.30.30.140">
    <property type="match status" value="1"/>
</dbReference>
<dbReference type="SUPFAM" id="SSF54695">
    <property type="entry name" value="POZ domain"/>
    <property type="match status" value="1"/>
</dbReference>
<dbReference type="PANTHER" id="PTHR22744">
    <property type="entry name" value="HELIX LOOP HELIX PROTEIN 21-RELATED"/>
    <property type="match status" value="1"/>
</dbReference>
<feature type="compositionally biased region" description="Basic and acidic residues" evidence="1">
    <location>
        <begin position="1"/>
        <end position="10"/>
    </location>
</feature>
<evidence type="ECO:0000313" key="3">
    <source>
        <dbReference type="EMBL" id="KAI1723801.1"/>
    </source>
</evidence>